<dbReference type="OrthoDB" id="5071731at2759"/>
<evidence type="ECO:0000313" key="1">
    <source>
        <dbReference type="EMBL" id="PHH79202.1"/>
    </source>
</evidence>
<dbReference type="Proteomes" id="UP000224854">
    <property type="component" value="Unassembled WGS sequence"/>
</dbReference>
<proteinExistence type="predicted"/>
<accession>A0A2C5ZHJ4</accession>
<organism evidence="1 2">
    <name type="scientific">Ophiocordyceps australis</name>
    <dbReference type="NCBI Taxonomy" id="1399860"/>
    <lineage>
        <taxon>Eukaryota</taxon>
        <taxon>Fungi</taxon>
        <taxon>Dikarya</taxon>
        <taxon>Ascomycota</taxon>
        <taxon>Pezizomycotina</taxon>
        <taxon>Sordariomycetes</taxon>
        <taxon>Hypocreomycetidae</taxon>
        <taxon>Hypocreales</taxon>
        <taxon>Ophiocordycipitaceae</taxon>
        <taxon>Ophiocordyceps</taxon>
    </lineage>
</organism>
<keyword evidence="2" id="KW-1185">Reference proteome</keyword>
<gene>
    <name evidence="1" type="ORF">CDD82_2546</name>
</gene>
<sequence length="320" mass="36160">MAADGVYDRWLKDAQGWAPESDWDPKEYYEWFLRLRDARSKLKETYVQVDQTLIGEAKKVCEQHDPRKPGQGGAMDFENAAKLFVRYIIAYHFYQRSSFEDLDEKMIVSATQKHLGRIGVGMKDMDVAFMLQKAADKVPLRDAVKASFSEFLKDGENMTPVAMDWRFKVNTYDSTTAAVVAEITGGRKGMLLPKAAEIPAILKKIHENNTSMLPDHEIKTISEVLGTDERVEQFIQFRSDPGLPNLGDNVKKQIECAKSAQEAGKLDDLLNTAAGLEKQYLSWERTIGPAVTAIRRLGKRSAGQDAGRLADYARNHQRKR</sequence>
<name>A0A2C5ZHJ4_9HYPO</name>
<dbReference type="AlphaFoldDB" id="A0A2C5ZHJ4"/>
<dbReference type="EMBL" id="NJEU01000194">
    <property type="protein sequence ID" value="PHH79202.1"/>
    <property type="molecule type" value="Genomic_DNA"/>
</dbReference>
<protein>
    <submittedName>
        <fullName evidence="1">Uncharacterized protein</fullName>
    </submittedName>
</protein>
<reference evidence="1 2" key="1">
    <citation type="submission" date="2017-06" db="EMBL/GenBank/DDBJ databases">
        <title>Ant-infecting Ophiocordyceps genomes reveal a high diversity of potential behavioral manipulation genes and a possible major role for enterotoxins.</title>
        <authorList>
            <person name="De Bekker C."/>
            <person name="Evans H.C."/>
            <person name="Brachmann A."/>
            <person name="Hughes D.P."/>
        </authorList>
    </citation>
    <scope>NUCLEOTIDE SEQUENCE [LARGE SCALE GENOMIC DNA]</scope>
    <source>
        <strain evidence="1 2">1348a</strain>
    </source>
</reference>
<evidence type="ECO:0000313" key="2">
    <source>
        <dbReference type="Proteomes" id="UP000224854"/>
    </source>
</evidence>
<comment type="caution">
    <text evidence="1">The sequence shown here is derived from an EMBL/GenBank/DDBJ whole genome shotgun (WGS) entry which is preliminary data.</text>
</comment>